<dbReference type="InterPro" id="IPR001343">
    <property type="entry name" value="Hemolysn_Ca-bd"/>
</dbReference>
<organism evidence="2 3">
    <name type="scientific">Halomonas salifodinae</name>
    <dbReference type="NCBI Taxonomy" id="438745"/>
    <lineage>
        <taxon>Bacteria</taxon>
        <taxon>Pseudomonadati</taxon>
        <taxon>Pseudomonadota</taxon>
        <taxon>Gammaproteobacteria</taxon>
        <taxon>Oceanospirillales</taxon>
        <taxon>Halomonadaceae</taxon>
        <taxon>Halomonas</taxon>
    </lineage>
</organism>
<dbReference type="PRINTS" id="PR00313">
    <property type="entry name" value="CABNDNGRPT"/>
</dbReference>
<dbReference type="RefSeq" id="WP_379729906.1">
    <property type="nucleotide sequence ID" value="NZ_JBHSZP010000026.1"/>
</dbReference>
<reference evidence="3" key="1">
    <citation type="journal article" date="2019" name="Int. J. Syst. Evol. Microbiol.">
        <title>The Global Catalogue of Microorganisms (GCM) 10K type strain sequencing project: providing services to taxonomists for standard genome sequencing and annotation.</title>
        <authorList>
            <consortium name="The Broad Institute Genomics Platform"/>
            <consortium name="The Broad Institute Genome Sequencing Center for Infectious Disease"/>
            <person name="Wu L."/>
            <person name="Ma J."/>
        </authorList>
    </citation>
    <scope>NUCLEOTIDE SEQUENCE [LARGE SCALE GENOMIC DNA]</scope>
    <source>
        <strain evidence="3">CGMCC 1.13666</strain>
    </source>
</reference>
<dbReference type="PROSITE" id="PS00330">
    <property type="entry name" value="HEMOLYSIN_CALCIUM"/>
    <property type="match status" value="1"/>
</dbReference>
<gene>
    <name evidence="2" type="ORF">ACFQH5_12260</name>
</gene>
<keyword evidence="3" id="KW-1185">Reference proteome</keyword>
<dbReference type="Pfam" id="PF00353">
    <property type="entry name" value="HemolysinCabind"/>
    <property type="match status" value="1"/>
</dbReference>
<evidence type="ECO:0000313" key="2">
    <source>
        <dbReference type="EMBL" id="MFC7090320.1"/>
    </source>
</evidence>
<name>A0ABW2EWG8_9GAMM</name>
<feature type="non-terminal residue" evidence="2">
    <location>
        <position position="1"/>
    </location>
</feature>
<dbReference type="InterPro" id="IPR019960">
    <property type="entry name" value="T1SS_VCA0849"/>
</dbReference>
<evidence type="ECO:0000313" key="3">
    <source>
        <dbReference type="Proteomes" id="UP001596411"/>
    </source>
</evidence>
<dbReference type="NCBIfam" id="TIGR03661">
    <property type="entry name" value="T1SS_VCA0849"/>
    <property type="match status" value="1"/>
</dbReference>
<dbReference type="InterPro" id="IPR018511">
    <property type="entry name" value="Hemolysin-typ_Ca-bd_CS"/>
</dbReference>
<sequence length="615" mass="63096">DLSGLTTNTDGVAGDEVVWVRNSDSEIVGQIGGVTAITLSLSSVDLAAGTVQVTATLADNFQHLSGNDENTLDLGSVNVVATDSDGDTAVGAVNPKVVDDVPIDFMPTSGILNNNSGSSVTESLNTLSALGADNYGGSSTNVTFDAAQEGDSGFTSNGLVINYYVSADGKTLTASTSDTEGGVDPGNTVFTADIDDAFDEYTLTMVGTIDNGFGVSFEDLSGTGEAGNSSFKIVESSDVDSDLEILFTPLGSAGTINSDSDDVGVDSQFIDTGDGLRVDFGRFGNDDKGTGNGNDDTFVIDGKETINGFRFGIDQIAGGSTASLRLGVFDANSPLDNDLSNDVKDIISKVEVYNDQGGLVATWNGVDGEVNGITFSSGGGEVTVSGLGADYDVVTFSADGYDSIEIYHEKILDTDGKFSLNDLKVSQSDTGDPVDLSFDTILTDTDGDTATGTIEVTAAPAEADILGTSGNDDLVGDSGDNFLFAGGGDDTLTGGAGDDILWGGPGADTFVWNLGDEGTDSDPAEDEVTDFTLGDFGSDVDADKLDFSDILSSMGDEVDPAYLQATDDGVNTTLHISTTGGMTEGDVSAADQTILLEGIVTTIADLQSNNQLDIE</sequence>
<dbReference type="EMBL" id="JBHSZP010000026">
    <property type="protein sequence ID" value="MFC7090320.1"/>
    <property type="molecule type" value="Genomic_DNA"/>
</dbReference>
<accession>A0ABW2EWG8</accession>
<dbReference type="InterPro" id="IPR011049">
    <property type="entry name" value="Serralysin-like_metalloprot_C"/>
</dbReference>
<proteinExistence type="predicted"/>
<dbReference type="Proteomes" id="UP001596411">
    <property type="component" value="Unassembled WGS sequence"/>
</dbReference>
<keyword evidence="1" id="KW-0106">Calcium</keyword>
<comment type="caution">
    <text evidence="2">The sequence shown here is derived from an EMBL/GenBank/DDBJ whole genome shotgun (WGS) entry which is preliminary data.</text>
</comment>
<dbReference type="SUPFAM" id="SSF51120">
    <property type="entry name" value="beta-Roll"/>
    <property type="match status" value="1"/>
</dbReference>
<dbReference type="Gene3D" id="2.150.10.10">
    <property type="entry name" value="Serralysin-like metalloprotease, C-terminal"/>
    <property type="match status" value="1"/>
</dbReference>
<evidence type="ECO:0000256" key="1">
    <source>
        <dbReference type="ARBA" id="ARBA00022837"/>
    </source>
</evidence>
<protein>
    <submittedName>
        <fullName evidence="2">Type I secretion C-terminal target domain-containing protein</fullName>
    </submittedName>
</protein>